<protein>
    <submittedName>
        <fullName evidence="1">Uncharacterized protein</fullName>
    </submittedName>
</protein>
<dbReference type="AlphaFoldDB" id="A0A1G9LWB8"/>
<name>A0A1G9LWB8_9RHOB</name>
<accession>A0A1G9LWB8</accession>
<keyword evidence="2" id="KW-1185">Reference proteome</keyword>
<gene>
    <name evidence="1" type="ORF">SAMN04488026_11023</name>
</gene>
<dbReference type="EMBL" id="FNEK01000102">
    <property type="protein sequence ID" value="SDL65725.1"/>
    <property type="molecule type" value="Genomic_DNA"/>
</dbReference>
<sequence>MNTRTGFSNQGELRGNAEYPVLIALSDVFDQIYQHICALGTALAQTDKAGAIGM</sequence>
<evidence type="ECO:0000313" key="2">
    <source>
        <dbReference type="Proteomes" id="UP000199382"/>
    </source>
</evidence>
<proteinExistence type="predicted"/>
<organism evidence="1 2">
    <name type="scientific">Aliiruegeria lutimaris</name>
    <dbReference type="NCBI Taxonomy" id="571298"/>
    <lineage>
        <taxon>Bacteria</taxon>
        <taxon>Pseudomonadati</taxon>
        <taxon>Pseudomonadota</taxon>
        <taxon>Alphaproteobacteria</taxon>
        <taxon>Rhodobacterales</taxon>
        <taxon>Roseobacteraceae</taxon>
        <taxon>Aliiruegeria</taxon>
    </lineage>
</organism>
<evidence type="ECO:0000313" key="1">
    <source>
        <dbReference type="EMBL" id="SDL65725.1"/>
    </source>
</evidence>
<dbReference type="Proteomes" id="UP000199382">
    <property type="component" value="Unassembled WGS sequence"/>
</dbReference>
<reference evidence="1 2" key="1">
    <citation type="submission" date="2016-10" db="EMBL/GenBank/DDBJ databases">
        <authorList>
            <person name="de Groot N.N."/>
        </authorList>
    </citation>
    <scope>NUCLEOTIDE SEQUENCE [LARGE SCALE GENOMIC DNA]</scope>
    <source>
        <strain evidence="1 2">DSM 25294</strain>
    </source>
</reference>
<dbReference type="STRING" id="571298.SAMN04488026_11023"/>